<organism evidence="2 3">
    <name type="scientific">Acanthoscelides obtectus</name>
    <name type="common">Bean weevil</name>
    <name type="synonym">Bruchus obtectus</name>
    <dbReference type="NCBI Taxonomy" id="200917"/>
    <lineage>
        <taxon>Eukaryota</taxon>
        <taxon>Metazoa</taxon>
        <taxon>Ecdysozoa</taxon>
        <taxon>Arthropoda</taxon>
        <taxon>Hexapoda</taxon>
        <taxon>Insecta</taxon>
        <taxon>Pterygota</taxon>
        <taxon>Neoptera</taxon>
        <taxon>Endopterygota</taxon>
        <taxon>Coleoptera</taxon>
        <taxon>Polyphaga</taxon>
        <taxon>Cucujiformia</taxon>
        <taxon>Chrysomeloidea</taxon>
        <taxon>Chrysomelidae</taxon>
        <taxon>Bruchinae</taxon>
        <taxon>Bruchini</taxon>
        <taxon>Acanthoscelides</taxon>
    </lineage>
</organism>
<gene>
    <name evidence="2" type="ORF">ACAOBT_LOCUS14928</name>
</gene>
<keyword evidence="3" id="KW-1185">Reference proteome</keyword>
<sequence length="72" mass="8456">MAQPKKIKLGDTDFEKTVMAWYNELEEETEPAVDFSDDSWPDDEENNEEECIISEHESDQDSDDKLEEEEVK</sequence>
<dbReference type="PROSITE" id="PS00018">
    <property type="entry name" value="EF_HAND_1"/>
    <property type="match status" value="1"/>
</dbReference>
<evidence type="ECO:0000313" key="3">
    <source>
        <dbReference type="Proteomes" id="UP001152888"/>
    </source>
</evidence>
<reference evidence="2" key="1">
    <citation type="submission" date="2022-03" db="EMBL/GenBank/DDBJ databases">
        <authorList>
            <person name="Sayadi A."/>
        </authorList>
    </citation>
    <scope>NUCLEOTIDE SEQUENCE</scope>
</reference>
<dbReference type="Proteomes" id="UP001152888">
    <property type="component" value="Unassembled WGS sequence"/>
</dbReference>
<proteinExistence type="predicted"/>
<dbReference type="AlphaFoldDB" id="A0A9P0KXF4"/>
<comment type="caution">
    <text evidence="2">The sequence shown here is derived from an EMBL/GenBank/DDBJ whole genome shotgun (WGS) entry which is preliminary data.</text>
</comment>
<dbReference type="EMBL" id="CAKOFQ010006918">
    <property type="protein sequence ID" value="CAH1982292.1"/>
    <property type="molecule type" value="Genomic_DNA"/>
</dbReference>
<accession>A0A9P0KXF4</accession>
<evidence type="ECO:0000313" key="2">
    <source>
        <dbReference type="EMBL" id="CAH1982292.1"/>
    </source>
</evidence>
<name>A0A9P0KXF4_ACAOB</name>
<dbReference type="InterPro" id="IPR018247">
    <property type="entry name" value="EF_Hand_1_Ca_BS"/>
</dbReference>
<feature type="compositionally biased region" description="Acidic residues" evidence="1">
    <location>
        <begin position="60"/>
        <end position="72"/>
    </location>
</feature>
<dbReference type="OrthoDB" id="4794873at2759"/>
<evidence type="ECO:0000256" key="1">
    <source>
        <dbReference type="SAM" id="MobiDB-lite"/>
    </source>
</evidence>
<protein>
    <submittedName>
        <fullName evidence="2">Uncharacterized protein</fullName>
    </submittedName>
</protein>
<feature type="region of interest" description="Disordered" evidence="1">
    <location>
        <begin position="27"/>
        <end position="72"/>
    </location>
</feature>
<feature type="compositionally biased region" description="Acidic residues" evidence="1">
    <location>
        <begin position="27"/>
        <end position="52"/>
    </location>
</feature>